<protein>
    <submittedName>
        <fullName evidence="2">Uncharacterized protein</fullName>
    </submittedName>
</protein>
<dbReference type="AlphaFoldDB" id="A0A836KLY3"/>
<sequence length="779" mass="83552">MQTVVKYRETLLFVSCVTLLVGTVMVLQKATTPSRHRRRTSSSASRAGTAARSASHGPAAARSRSSSRPRIAHLNNNTHNSAAPATATAIERSHGAKGRDLSQAHAHRHHPYSRNGGMGGDGAVSRMEGADASSAPRLTVEAVAQHKRALGTASALQDPGHSELAGIHAPRRVVSSSGYRVNGGSGSCEEGAYYRSASNAATVGSQAPCPAPALAAAVAESTRGAEKAYSAATNVAGWMSPRLSPPVGDESVCFDGAHVRREAKVDCSASPQAGWGLGRAQVSSVCAPISLRVTTTQTNPRWFCEDRGTQTETHVGRDGVKTAASGTPDRWLAAAMMSPIIPAGEDANDSTTINCADLGWTPVQEGAASAGIAVHADTLACKDSQPFPRQNAEPVVIPRYFLQQLEQQLRQLVDDVAQDACNERAWMCLYTYLSELPLMVRRALTVRDRCGAATVAQLVDRVKSSSRAEGNLVEETVRLPDKEGVVDLIPSLPRDVLHLLQHCTAVDPEFHFEWRGSTVAYVEGPFGDSSRKVHKSTEIGSREADALTPERIPSSSLSAKLLMLTDNEEEKLSFVDDEEAVCISSILSFLAAHIRKYSDGRRRGAATQFPEPGTEELRTPPGITDGTHTGAYALSTPPNNRQRDADAALLQQYRDQQQHLVSLVASFVELRQSALFQALRHTQQHALFACDFIELASTAERQLERVSRLPDAPLLMEIPVTQKRLMTASMDIHETSLGTNTSLGSGSSPTTGLSARHGAKVGTPRKPSIRHPIQRIVSN</sequence>
<dbReference type="RefSeq" id="XP_067175966.1">
    <property type="nucleotide sequence ID" value="XM_067319417.1"/>
</dbReference>
<feature type="region of interest" description="Disordered" evidence="1">
    <location>
        <begin position="603"/>
        <end position="641"/>
    </location>
</feature>
<feature type="compositionally biased region" description="Low complexity" evidence="1">
    <location>
        <begin position="737"/>
        <end position="754"/>
    </location>
</feature>
<evidence type="ECO:0000256" key="1">
    <source>
        <dbReference type="SAM" id="MobiDB-lite"/>
    </source>
</evidence>
<name>A0A836KLY3_9TRYP</name>
<feature type="compositionally biased region" description="Low complexity" evidence="1">
    <location>
        <begin position="41"/>
        <end position="64"/>
    </location>
</feature>
<comment type="caution">
    <text evidence="2">The sequence shown here is derived from an EMBL/GenBank/DDBJ whole genome shotgun (WGS) entry which is preliminary data.</text>
</comment>
<dbReference type="OrthoDB" id="266078at2759"/>
<organism evidence="2 3">
    <name type="scientific">Leishmania martiniquensis</name>
    <dbReference type="NCBI Taxonomy" id="1580590"/>
    <lineage>
        <taxon>Eukaryota</taxon>
        <taxon>Discoba</taxon>
        <taxon>Euglenozoa</taxon>
        <taxon>Kinetoplastea</taxon>
        <taxon>Metakinetoplastina</taxon>
        <taxon>Trypanosomatida</taxon>
        <taxon>Trypanosomatidae</taxon>
        <taxon>Leishmaniinae</taxon>
        <taxon>Leishmania</taxon>
    </lineage>
</organism>
<keyword evidence="3" id="KW-1185">Reference proteome</keyword>
<reference evidence="2 3" key="1">
    <citation type="submission" date="2021-03" db="EMBL/GenBank/DDBJ databases">
        <title>Leishmania (Mundinia) martiniquensis Genome sequencing and assembly.</title>
        <authorList>
            <person name="Almutairi H."/>
            <person name="Gatherer D."/>
        </authorList>
    </citation>
    <scope>NUCLEOTIDE SEQUENCE [LARGE SCALE GENOMIC DNA]</scope>
    <source>
        <strain evidence="2">LSCM1</strain>
    </source>
</reference>
<feature type="compositionally biased region" description="Polar residues" evidence="1">
    <location>
        <begin position="74"/>
        <end position="83"/>
    </location>
</feature>
<dbReference type="EMBL" id="JAFEUZ010000032">
    <property type="protein sequence ID" value="KAG5470573.1"/>
    <property type="molecule type" value="Genomic_DNA"/>
</dbReference>
<dbReference type="GeneID" id="92511929"/>
<evidence type="ECO:0000313" key="3">
    <source>
        <dbReference type="Proteomes" id="UP000673552"/>
    </source>
</evidence>
<gene>
    <name evidence="2" type="ORF">LSCM1_01817</name>
</gene>
<dbReference type="KEGG" id="lmat:92511929"/>
<dbReference type="Proteomes" id="UP000673552">
    <property type="component" value="Chromosome 32"/>
</dbReference>
<proteinExistence type="predicted"/>
<feature type="compositionally biased region" description="Basic and acidic residues" evidence="1">
    <location>
        <begin position="91"/>
        <end position="102"/>
    </location>
</feature>
<feature type="region of interest" description="Disordered" evidence="1">
    <location>
        <begin position="737"/>
        <end position="779"/>
    </location>
</feature>
<evidence type="ECO:0000313" key="2">
    <source>
        <dbReference type="EMBL" id="KAG5470573.1"/>
    </source>
</evidence>
<feature type="region of interest" description="Disordered" evidence="1">
    <location>
        <begin position="29"/>
        <end position="135"/>
    </location>
</feature>
<accession>A0A836KLY3</accession>